<dbReference type="EMBL" id="CP036318">
    <property type="protein sequence ID" value="QDV54096.1"/>
    <property type="molecule type" value="Genomic_DNA"/>
</dbReference>
<proteinExistence type="predicted"/>
<dbReference type="InterPro" id="IPR027417">
    <property type="entry name" value="P-loop_NTPase"/>
</dbReference>
<dbReference type="SUPFAM" id="SSF52540">
    <property type="entry name" value="P-loop containing nucleoside triphosphate hydrolases"/>
    <property type="match status" value="2"/>
</dbReference>
<protein>
    <recommendedName>
        <fullName evidence="1">ORC1/DEAH AAA+ ATPase domain-containing protein</fullName>
    </recommendedName>
</protein>
<dbReference type="InterPro" id="IPR049945">
    <property type="entry name" value="AAA_22"/>
</dbReference>
<evidence type="ECO:0000313" key="2">
    <source>
        <dbReference type="EMBL" id="QDV54096.1"/>
    </source>
</evidence>
<evidence type="ECO:0000259" key="1">
    <source>
        <dbReference type="Pfam" id="PF13401"/>
    </source>
</evidence>
<dbReference type="RefSeq" id="WP_145281549.1">
    <property type="nucleotide sequence ID" value="NZ_CP036318.1"/>
</dbReference>
<keyword evidence="3" id="KW-1185">Reference proteome</keyword>
<name>A0A518ILX0_9BACT</name>
<sequence>MAARKMKIDPSMPNPFLGSIVPDAWRGASADVPEIHADVFSKCLDAVRIVRNEQRSASVLIHGEQGSGKTHLLARLHEHLTDTKKKYPDVEDDWQIFVYLRMRTASGRIWRKIRSELVTDLMRPMPDGLTQLDHVLAKHLAKRFDGSADLALWWNHFRQSRLEELVDHWYDLAAQISLRDDFAHVIEWFIRQQHRRHVRAYLGGGLVNEDGFRALFGNVDPSHYAPDNEDDAFEAVKSLCHIAGSEIPIVFCFDQIEAIEVEDSTRRPVWYLARAIADLTDETTVAVISCVLANFADNEVRDQDRPRMITAGQTALQKLDSSQMRQIVRSRVAALSATAKAAGDDPRWPFGDNETLFAQRLTPRELLHLAAIRFDELAGKKPIPPSPTGPEDQLAEVFDQRIEQAIRTQTPEATNELIAATLPGLLPIVEPGWTTEYPNGPHNVQNDIEMVLVGPAGEARVGVALCNQPNMTSLAAQLRRLIQNREAFGLHKLVLIRDGRLPISPGAQTTRDRLDQLTKEEGVLLRPTREIMAVLDAVRSLIADATCGDLTLDGQVIGATTVRQWLSDNLDSVVREWIDEFRTPLRPGWIDDDATPDDNDVDAVLECLASTPVALVDAIADSTGIDRERVKELAGLAGDRIGVIHGDAAVVFRVDDPVASDNEKDSTQQSDTH</sequence>
<evidence type="ECO:0000313" key="3">
    <source>
        <dbReference type="Proteomes" id="UP000316770"/>
    </source>
</evidence>
<dbReference type="Proteomes" id="UP000316770">
    <property type="component" value="Chromosome"/>
</dbReference>
<gene>
    <name evidence="2" type="ORF">Mal33_00370</name>
</gene>
<dbReference type="GO" id="GO:0016887">
    <property type="term" value="F:ATP hydrolysis activity"/>
    <property type="evidence" value="ECO:0007669"/>
    <property type="project" value="InterPro"/>
</dbReference>
<reference evidence="2 3" key="1">
    <citation type="submission" date="2019-02" db="EMBL/GenBank/DDBJ databases">
        <title>Deep-cultivation of Planctomycetes and their phenomic and genomic characterization uncovers novel biology.</title>
        <authorList>
            <person name="Wiegand S."/>
            <person name="Jogler M."/>
            <person name="Boedeker C."/>
            <person name="Pinto D."/>
            <person name="Vollmers J."/>
            <person name="Rivas-Marin E."/>
            <person name="Kohn T."/>
            <person name="Peeters S.H."/>
            <person name="Heuer A."/>
            <person name="Rast P."/>
            <person name="Oberbeckmann S."/>
            <person name="Bunk B."/>
            <person name="Jeske O."/>
            <person name="Meyerdierks A."/>
            <person name="Storesund J.E."/>
            <person name="Kallscheuer N."/>
            <person name="Luecker S."/>
            <person name="Lage O.M."/>
            <person name="Pohl T."/>
            <person name="Merkel B.J."/>
            <person name="Hornburger P."/>
            <person name="Mueller R.-W."/>
            <person name="Bruemmer F."/>
            <person name="Labrenz M."/>
            <person name="Spormann A.M."/>
            <person name="Op den Camp H."/>
            <person name="Overmann J."/>
            <person name="Amann R."/>
            <person name="Jetten M.S.M."/>
            <person name="Mascher T."/>
            <person name="Medema M.H."/>
            <person name="Devos D.P."/>
            <person name="Kaster A.-K."/>
            <person name="Ovreas L."/>
            <person name="Rohde M."/>
            <person name="Galperin M.Y."/>
            <person name="Jogler C."/>
        </authorList>
    </citation>
    <scope>NUCLEOTIDE SEQUENCE [LARGE SCALE GENOMIC DNA]</scope>
    <source>
        <strain evidence="2 3">Mal33</strain>
    </source>
</reference>
<dbReference type="AlphaFoldDB" id="A0A518ILX0"/>
<dbReference type="Gene3D" id="3.40.50.300">
    <property type="entry name" value="P-loop containing nucleotide triphosphate hydrolases"/>
    <property type="match status" value="1"/>
</dbReference>
<accession>A0A518ILX0</accession>
<dbReference type="Pfam" id="PF13401">
    <property type="entry name" value="AAA_22"/>
    <property type="match status" value="1"/>
</dbReference>
<organism evidence="2 3">
    <name type="scientific">Rosistilla oblonga</name>
    <dbReference type="NCBI Taxonomy" id="2527990"/>
    <lineage>
        <taxon>Bacteria</taxon>
        <taxon>Pseudomonadati</taxon>
        <taxon>Planctomycetota</taxon>
        <taxon>Planctomycetia</taxon>
        <taxon>Pirellulales</taxon>
        <taxon>Pirellulaceae</taxon>
        <taxon>Rosistilla</taxon>
    </lineage>
</organism>
<feature type="domain" description="ORC1/DEAH AAA+ ATPase" evidence="1">
    <location>
        <begin position="56"/>
        <end position="143"/>
    </location>
</feature>